<dbReference type="Proteomes" id="UP001225646">
    <property type="component" value="Unassembled WGS sequence"/>
</dbReference>
<gene>
    <name evidence="1" type="ORF">J2S06_000399</name>
</gene>
<accession>A0ABT9VK94</accession>
<organism evidence="1 2">
    <name type="scientific">Aeribacillus alveayuensis</name>
    <dbReference type="NCBI Taxonomy" id="279215"/>
    <lineage>
        <taxon>Bacteria</taxon>
        <taxon>Bacillati</taxon>
        <taxon>Bacillota</taxon>
        <taxon>Bacilli</taxon>
        <taxon>Bacillales</taxon>
        <taxon>Bacillaceae</taxon>
        <taxon>Aeribacillus</taxon>
    </lineage>
</organism>
<evidence type="ECO:0008006" key="3">
    <source>
        <dbReference type="Google" id="ProtNLM"/>
    </source>
</evidence>
<evidence type="ECO:0000313" key="2">
    <source>
        <dbReference type="Proteomes" id="UP001225646"/>
    </source>
</evidence>
<evidence type="ECO:0000313" key="1">
    <source>
        <dbReference type="EMBL" id="MDQ0161329.1"/>
    </source>
</evidence>
<keyword evidence="2" id="KW-1185">Reference proteome</keyword>
<comment type="caution">
    <text evidence="1">The sequence shown here is derived from an EMBL/GenBank/DDBJ whole genome shotgun (WGS) entry which is preliminary data.</text>
</comment>
<name>A0ABT9VK94_9BACI</name>
<dbReference type="RefSeq" id="WP_419151127.1">
    <property type="nucleotide sequence ID" value="NZ_JAUSTR010000001.1"/>
</dbReference>
<protein>
    <recommendedName>
        <fullName evidence="3">LysM domain-containing protein</fullName>
    </recommendedName>
</protein>
<reference evidence="1 2" key="1">
    <citation type="submission" date="2023-07" db="EMBL/GenBank/DDBJ databases">
        <title>Genomic Encyclopedia of Type Strains, Phase IV (KMG-IV): sequencing the most valuable type-strain genomes for metagenomic binning, comparative biology and taxonomic classification.</title>
        <authorList>
            <person name="Goeker M."/>
        </authorList>
    </citation>
    <scope>NUCLEOTIDE SEQUENCE [LARGE SCALE GENOMIC DNA]</scope>
    <source>
        <strain evidence="1 2">DSM 19092</strain>
    </source>
</reference>
<sequence length="107" mass="12472">MKRMLTLFTILFLIYIIYYDLKIGTLPFTQPVFLSQQTPNNKVVNHQQYVVIKVKEGDTVLSVVENLHNHTLPVSIETIIHDFEQLNPNISVHQLKIGNSYKFPVYK</sequence>
<proteinExistence type="predicted"/>
<dbReference type="EMBL" id="JAUSTR010000001">
    <property type="protein sequence ID" value="MDQ0161329.1"/>
    <property type="molecule type" value="Genomic_DNA"/>
</dbReference>